<comment type="caution">
    <text evidence="2">The sequence shown here is derived from an EMBL/GenBank/DDBJ whole genome shotgun (WGS) entry which is preliminary data.</text>
</comment>
<evidence type="ECO:0000313" key="3">
    <source>
        <dbReference type="Proteomes" id="UP000777438"/>
    </source>
</evidence>
<dbReference type="Proteomes" id="UP000777438">
    <property type="component" value="Unassembled WGS sequence"/>
</dbReference>
<evidence type="ECO:0000313" key="2">
    <source>
        <dbReference type="EMBL" id="KAH6898182.1"/>
    </source>
</evidence>
<dbReference type="AlphaFoldDB" id="A0A9P8WFR8"/>
<keyword evidence="1" id="KW-1133">Transmembrane helix</keyword>
<protein>
    <submittedName>
        <fullName evidence="2">Uncharacterized protein</fullName>
    </submittedName>
</protein>
<name>A0A9P8WFR8_9HYPO</name>
<keyword evidence="1" id="KW-0812">Transmembrane</keyword>
<organism evidence="2 3">
    <name type="scientific">Thelonectria olida</name>
    <dbReference type="NCBI Taxonomy" id="1576542"/>
    <lineage>
        <taxon>Eukaryota</taxon>
        <taxon>Fungi</taxon>
        <taxon>Dikarya</taxon>
        <taxon>Ascomycota</taxon>
        <taxon>Pezizomycotina</taxon>
        <taxon>Sordariomycetes</taxon>
        <taxon>Hypocreomycetidae</taxon>
        <taxon>Hypocreales</taxon>
        <taxon>Nectriaceae</taxon>
        <taxon>Thelonectria</taxon>
    </lineage>
</organism>
<dbReference type="EMBL" id="JAGPYM010000002">
    <property type="protein sequence ID" value="KAH6898182.1"/>
    <property type="molecule type" value="Genomic_DNA"/>
</dbReference>
<reference evidence="2 3" key="1">
    <citation type="journal article" date="2021" name="Nat. Commun.">
        <title>Genetic determinants of endophytism in the Arabidopsis root mycobiome.</title>
        <authorList>
            <person name="Mesny F."/>
            <person name="Miyauchi S."/>
            <person name="Thiergart T."/>
            <person name="Pickel B."/>
            <person name="Atanasova L."/>
            <person name="Karlsson M."/>
            <person name="Huettel B."/>
            <person name="Barry K.W."/>
            <person name="Haridas S."/>
            <person name="Chen C."/>
            <person name="Bauer D."/>
            <person name="Andreopoulos W."/>
            <person name="Pangilinan J."/>
            <person name="LaButti K."/>
            <person name="Riley R."/>
            <person name="Lipzen A."/>
            <person name="Clum A."/>
            <person name="Drula E."/>
            <person name="Henrissat B."/>
            <person name="Kohler A."/>
            <person name="Grigoriev I.V."/>
            <person name="Martin F.M."/>
            <person name="Hacquard S."/>
        </authorList>
    </citation>
    <scope>NUCLEOTIDE SEQUENCE [LARGE SCALE GENOMIC DNA]</scope>
    <source>
        <strain evidence="2 3">MPI-CAGE-CH-0241</strain>
    </source>
</reference>
<accession>A0A9P8WFR8</accession>
<sequence length="153" mass="17273">MEHCYNTYSASLHRTYIVTDLPGQPITASVIKMQRRRQWRRNSATAHHHFILSLLVAFFSLHFACFCLSSSGHVRCDVHIFNTGTCPHPQPSVWTRSPPSSGYMDRGWTDPRDDCLCRTVSSSSAAVPQVPTPRHSRPSSSPLKIFFPSLFPT</sequence>
<keyword evidence="1" id="KW-0472">Membrane</keyword>
<proteinExistence type="predicted"/>
<feature type="transmembrane region" description="Helical" evidence="1">
    <location>
        <begin position="44"/>
        <end position="64"/>
    </location>
</feature>
<gene>
    <name evidence="2" type="ORF">B0T10DRAFT_101167</name>
</gene>
<evidence type="ECO:0000256" key="1">
    <source>
        <dbReference type="SAM" id="Phobius"/>
    </source>
</evidence>
<keyword evidence="3" id="KW-1185">Reference proteome</keyword>